<evidence type="ECO:0000313" key="2">
    <source>
        <dbReference type="EMBL" id="MBJ7544736.1"/>
    </source>
</evidence>
<sequence length="196" mass="21252">MGPISGITAFASSSGRYGLEADNEEAFKRALERETDAPMPRRVAYQELSPPGDCTWAKHKELQNEVNLACKDGATPACEPNDSKKVVLEKIDKFSACVAARVKINATCFRGGDDGHKRQVETTNNGGQRCHDKLTRAEKREAKSSATDEMAAPSSNRSVWEKMEKATGLTGAALVAYLIVSEGSRVFPPRNAIPLP</sequence>
<keyword evidence="3" id="KW-1185">Reference proteome</keyword>
<name>A0A8I1KKX7_9HYPH</name>
<dbReference type="EMBL" id="JAEMUK010000080">
    <property type="protein sequence ID" value="MBJ7544736.1"/>
    <property type="molecule type" value="Genomic_DNA"/>
</dbReference>
<proteinExistence type="predicted"/>
<evidence type="ECO:0000259" key="1">
    <source>
        <dbReference type="Pfam" id="PF15523"/>
    </source>
</evidence>
<dbReference type="RefSeq" id="WP_052037323.1">
    <property type="nucleotide sequence ID" value="NZ_JAEMUK010000080.1"/>
</dbReference>
<gene>
    <name evidence="2" type="ORF">JDN41_14370</name>
</gene>
<feature type="domain" description="Novel toxin 16" evidence="1">
    <location>
        <begin position="51"/>
        <end position="133"/>
    </location>
</feature>
<comment type="caution">
    <text evidence="2">The sequence shown here is derived from an EMBL/GenBank/DDBJ whole genome shotgun (WGS) entry which is preliminary data.</text>
</comment>
<dbReference type="Proteomes" id="UP000623250">
    <property type="component" value="Unassembled WGS sequence"/>
</dbReference>
<accession>A0A8I1KKX7</accession>
<reference evidence="2 3" key="1">
    <citation type="submission" date="2020-12" db="EMBL/GenBank/DDBJ databases">
        <title>Revised draft genomes of Rhodomicrobium vannielii ATCC 17100 and Rhodomicrobium udaipurense JA643.</title>
        <authorList>
            <person name="Conners E.M."/>
            <person name="Davenport E.J."/>
            <person name="Bose A."/>
        </authorList>
    </citation>
    <scope>NUCLEOTIDE SEQUENCE [LARGE SCALE GENOMIC DNA]</scope>
    <source>
        <strain evidence="2 3">JA643</strain>
    </source>
</reference>
<dbReference type="AlphaFoldDB" id="A0A8I1KKX7"/>
<organism evidence="2 3">
    <name type="scientific">Rhodomicrobium udaipurense</name>
    <dbReference type="NCBI Taxonomy" id="1202716"/>
    <lineage>
        <taxon>Bacteria</taxon>
        <taxon>Pseudomonadati</taxon>
        <taxon>Pseudomonadota</taxon>
        <taxon>Alphaproteobacteria</taxon>
        <taxon>Hyphomicrobiales</taxon>
        <taxon>Hyphomicrobiaceae</taxon>
        <taxon>Rhodomicrobium</taxon>
    </lineage>
</organism>
<protein>
    <recommendedName>
        <fullName evidence="1">Novel toxin 16 domain-containing protein</fullName>
    </recommendedName>
</protein>
<dbReference type="Pfam" id="PF15523">
    <property type="entry name" value="Ntox16"/>
    <property type="match status" value="1"/>
</dbReference>
<evidence type="ECO:0000313" key="3">
    <source>
        <dbReference type="Proteomes" id="UP000623250"/>
    </source>
</evidence>
<dbReference type="InterPro" id="IPR029118">
    <property type="entry name" value="Ntox16"/>
</dbReference>